<proteinExistence type="inferred from homology"/>
<evidence type="ECO:0000313" key="7">
    <source>
        <dbReference type="EMBL" id="RPE72917.1"/>
    </source>
</evidence>
<keyword evidence="8" id="KW-1185">Reference proteome</keyword>
<dbReference type="PANTHER" id="PTHR38103">
    <property type="entry name" value="RECOMBINATION-ASSOCIATED PROTEIN RDGC"/>
    <property type="match status" value="1"/>
</dbReference>
<evidence type="ECO:0000256" key="5">
    <source>
        <dbReference type="ARBA" id="ARBA00023172"/>
    </source>
</evidence>
<comment type="subcellular location">
    <subcellularLocation>
        <location evidence="1">Cytoplasm</location>
        <location evidence="1">Nucleoid</location>
    </subcellularLocation>
</comment>
<dbReference type="GO" id="GO:0006310">
    <property type="term" value="P:DNA recombination"/>
    <property type="evidence" value="ECO:0007669"/>
    <property type="project" value="UniProtKB-KW"/>
</dbReference>
<dbReference type="NCBIfam" id="NF001464">
    <property type="entry name" value="PRK00321.1-5"/>
    <property type="match status" value="1"/>
</dbReference>
<evidence type="ECO:0000313" key="8">
    <source>
        <dbReference type="Proteomes" id="UP000272193"/>
    </source>
</evidence>
<feature type="region of interest" description="Disordered" evidence="6">
    <location>
        <begin position="303"/>
        <end position="328"/>
    </location>
</feature>
<dbReference type="InterPro" id="IPR007476">
    <property type="entry name" value="RdgC"/>
</dbReference>
<reference evidence="7 8" key="1">
    <citation type="submission" date="2018-11" db="EMBL/GenBank/DDBJ databases">
        <title>Genomic Encyclopedia of Type Strains, Phase IV (KMG-IV): sequencing the most valuable type-strain genomes for metagenomic binning, comparative biology and taxonomic classification.</title>
        <authorList>
            <person name="Goeker M."/>
        </authorList>
    </citation>
    <scope>NUCLEOTIDE SEQUENCE [LARGE SCALE GENOMIC DNA]</scope>
    <source>
        <strain evidence="7 8">DSM 101684</strain>
    </source>
</reference>
<dbReference type="AlphaFoldDB" id="A0A3N4V753"/>
<name>A0A3N4V753_9BURK</name>
<evidence type="ECO:0000256" key="2">
    <source>
        <dbReference type="ARBA" id="ARBA00008657"/>
    </source>
</evidence>
<dbReference type="EMBL" id="RKQL01000001">
    <property type="protein sequence ID" value="RPE72917.1"/>
    <property type="molecule type" value="Genomic_DNA"/>
</dbReference>
<evidence type="ECO:0000256" key="3">
    <source>
        <dbReference type="ARBA" id="ARBA00022296"/>
    </source>
</evidence>
<gene>
    <name evidence="7" type="ORF">EDC62_0625</name>
</gene>
<dbReference type="Proteomes" id="UP000272193">
    <property type="component" value="Unassembled WGS sequence"/>
</dbReference>
<sequence>MFKNLSLYRCDADAARTPLAALEDALEPARFAPCAPTQEKAVGWIEPRGQAHGPLVESVAGQRLLRLRIETRAVPGDVLRRTVEERAQHIEQTTGRKPGRKELRDLRDDVRLELLPMAFTKQSSVWVWIDPETGLLAIDSTSGARLDDVLTALSHAMPALAPRLLQTAHTPQAGMTEWLSAASPDDWPGALAVERECELRSDDEQKSVVKLVRLDLLNDEVRQHLARGLRPTRLALSWDGRVAFVLTESLQLRRVQFLEGVFDAAGDIDPSERFDTDVALSTAELQRAIAGLVEALGGEVAPGQTPAPIDAPAAAVGTAAPTADDPPF</sequence>
<feature type="compositionally biased region" description="Low complexity" evidence="6">
    <location>
        <begin position="306"/>
        <end position="328"/>
    </location>
</feature>
<dbReference type="GO" id="GO:0043590">
    <property type="term" value="C:bacterial nucleoid"/>
    <property type="evidence" value="ECO:0007669"/>
    <property type="project" value="TreeGrafter"/>
</dbReference>
<evidence type="ECO:0000256" key="6">
    <source>
        <dbReference type="SAM" id="MobiDB-lite"/>
    </source>
</evidence>
<dbReference type="Pfam" id="PF04381">
    <property type="entry name" value="RdgC"/>
    <property type="match status" value="1"/>
</dbReference>
<dbReference type="PANTHER" id="PTHR38103:SF1">
    <property type="entry name" value="RECOMBINATION-ASSOCIATED PROTEIN RDGC"/>
    <property type="match status" value="1"/>
</dbReference>
<dbReference type="GO" id="GO:0003690">
    <property type="term" value="F:double-stranded DNA binding"/>
    <property type="evidence" value="ECO:0007669"/>
    <property type="project" value="TreeGrafter"/>
</dbReference>
<dbReference type="NCBIfam" id="NF001463">
    <property type="entry name" value="PRK00321.1-4"/>
    <property type="match status" value="1"/>
</dbReference>
<keyword evidence="4" id="KW-0963">Cytoplasm</keyword>
<dbReference type="OrthoDB" id="5290530at2"/>
<evidence type="ECO:0000256" key="4">
    <source>
        <dbReference type="ARBA" id="ARBA00022490"/>
    </source>
</evidence>
<keyword evidence="5" id="KW-0233">DNA recombination</keyword>
<accession>A0A3N4V753</accession>
<comment type="similarity">
    <text evidence="2">Belongs to the RdgC family.</text>
</comment>
<evidence type="ECO:0000256" key="1">
    <source>
        <dbReference type="ARBA" id="ARBA00004453"/>
    </source>
</evidence>
<protein>
    <recommendedName>
        <fullName evidence="3">Recombination-associated protein RdgC</fullName>
    </recommendedName>
</protein>
<comment type="caution">
    <text evidence="7">The sequence shown here is derived from an EMBL/GenBank/DDBJ whole genome shotgun (WGS) entry which is preliminary data.</text>
</comment>
<organism evidence="7 8">
    <name type="scientific">Tibeticola sediminis</name>
    <dbReference type="NCBI Taxonomy" id="1917811"/>
    <lineage>
        <taxon>Bacteria</taxon>
        <taxon>Pseudomonadati</taxon>
        <taxon>Pseudomonadota</taxon>
        <taxon>Betaproteobacteria</taxon>
        <taxon>Burkholderiales</taxon>
        <taxon>Comamonadaceae</taxon>
        <taxon>Tibeticola</taxon>
    </lineage>
</organism>
<dbReference type="GO" id="GO:0000018">
    <property type="term" value="P:regulation of DNA recombination"/>
    <property type="evidence" value="ECO:0007669"/>
    <property type="project" value="TreeGrafter"/>
</dbReference>